<evidence type="ECO:0000313" key="2">
    <source>
        <dbReference type="EMBL" id="MRY59077.1"/>
    </source>
</evidence>
<evidence type="ECO:0000313" key="7">
    <source>
        <dbReference type="Proteomes" id="UP000463337"/>
    </source>
</evidence>
<dbReference type="AlphaFoldDB" id="A0A395YUN0"/>
<dbReference type="Proteomes" id="UP000463337">
    <property type="component" value="Unassembled WGS sequence"/>
</dbReference>
<dbReference type="InterPro" id="IPR050194">
    <property type="entry name" value="Glycosyltransferase_grp1"/>
</dbReference>
<dbReference type="Proteomes" id="UP000441609">
    <property type="component" value="Unassembled WGS sequence"/>
</dbReference>
<organism evidence="2 7">
    <name type="scientific">Parabacteroides distasonis</name>
    <dbReference type="NCBI Taxonomy" id="823"/>
    <lineage>
        <taxon>Bacteria</taxon>
        <taxon>Pseudomonadati</taxon>
        <taxon>Bacteroidota</taxon>
        <taxon>Bacteroidia</taxon>
        <taxon>Bacteroidales</taxon>
        <taxon>Tannerellaceae</taxon>
        <taxon>Parabacteroides</taxon>
    </lineage>
</organism>
<sequence length="374" mass="42647">MKKRAIILHPAIAPYRVDFFNSLAKEFDASFYFEFDNALEQAFDQEKLRKRLCFAPHFLSSGFMGIKNLRLEVLTILWKNKADVVFVSEYNLLGLLVCFYKLLFNWNLTVVSICDDNVSMAQGTHFVKKLTRYVMLHILSIVVLADNNVLTWYESNLRFKSKYVYFPIIQSDNFFRERLLKALSISVSIADRYSLIGKKNILYVGRLVEIKNVSLLLKAFRQVNADFPDARLLIVGDGDLREDLESQVQDYISAGLIRFMGKQEGLDLLAYYNLAQIFVLPSLYEPFGTVVNEALLSGCYTLCSSIAGSACLIDEPQNGLVFDPSNESGLYHKLKKALMGAVGLEEIALKGNKMQIRYAERMDCLLKCLYLSIN</sequence>
<dbReference type="Pfam" id="PF00534">
    <property type="entry name" value="Glycos_transf_1"/>
    <property type="match status" value="1"/>
</dbReference>
<reference evidence="4 5" key="1">
    <citation type="submission" date="2018-08" db="EMBL/GenBank/DDBJ databases">
        <title>A genome reference for cultivated species of the human gut microbiota.</title>
        <authorList>
            <person name="Zou Y."/>
            <person name="Xue W."/>
            <person name="Luo G."/>
        </authorList>
    </citation>
    <scope>NUCLEOTIDE SEQUENCE [LARGE SCALE GENOMIC DNA]</scope>
    <source>
        <strain evidence="4 5">AM30-4</strain>
    </source>
</reference>
<protein>
    <submittedName>
        <fullName evidence="2">Glycosyltransferase</fullName>
    </submittedName>
</protein>
<evidence type="ECO:0000313" key="3">
    <source>
        <dbReference type="EMBL" id="MSB74592.1"/>
    </source>
</evidence>
<dbReference type="EMBL" id="WKMO01000014">
    <property type="protein sequence ID" value="MSB74592.1"/>
    <property type="molecule type" value="Genomic_DNA"/>
</dbReference>
<dbReference type="PANTHER" id="PTHR45947:SF3">
    <property type="entry name" value="SULFOQUINOVOSYL TRANSFERASE SQD2"/>
    <property type="match status" value="1"/>
</dbReference>
<dbReference type="CDD" id="cd03801">
    <property type="entry name" value="GT4_PimA-like"/>
    <property type="match status" value="1"/>
</dbReference>
<evidence type="ECO:0000313" key="6">
    <source>
        <dbReference type="Proteomes" id="UP000441609"/>
    </source>
</evidence>
<dbReference type="OrthoDB" id="9790710at2"/>
<evidence type="ECO:0000259" key="1">
    <source>
        <dbReference type="Pfam" id="PF00534"/>
    </source>
</evidence>
<proteinExistence type="predicted"/>
<evidence type="ECO:0000313" key="4">
    <source>
        <dbReference type="EMBL" id="RHD72199.1"/>
    </source>
</evidence>
<reference evidence="6 7" key="2">
    <citation type="journal article" date="2019" name="Nat. Med.">
        <title>A library of human gut bacterial isolates paired with longitudinal multiomics data enables mechanistic microbiome research.</title>
        <authorList>
            <person name="Poyet M."/>
            <person name="Groussin M."/>
            <person name="Gibbons S.M."/>
            <person name="Avila-Pacheco J."/>
            <person name="Jiang X."/>
            <person name="Kearney S.M."/>
            <person name="Perrotta A.R."/>
            <person name="Berdy B."/>
            <person name="Zhao S."/>
            <person name="Lieberman T.D."/>
            <person name="Swanson P.K."/>
            <person name="Smith M."/>
            <person name="Roesemann S."/>
            <person name="Alexander J.E."/>
            <person name="Rich S.A."/>
            <person name="Livny J."/>
            <person name="Vlamakis H."/>
            <person name="Clish C."/>
            <person name="Bullock K."/>
            <person name="Deik A."/>
            <person name="Scott J."/>
            <person name="Pierce K.A."/>
            <person name="Xavier R.J."/>
            <person name="Alm E.J."/>
        </authorList>
    </citation>
    <scope>NUCLEOTIDE SEQUENCE [LARGE SCALE GENOMIC DNA]</scope>
    <source>
        <strain evidence="3 6">BIOML-A20</strain>
        <strain evidence="2 7">BIOML-A41</strain>
    </source>
</reference>
<accession>A0A395YUN0</accession>
<dbReference type="InterPro" id="IPR001296">
    <property type="entry name" value="Glyco_trans_1"/>
</dbReference>
<dbReference type="GO" id="GO:0016757">
    <property type="term" value="F:glycosyltransferase activity"/>
    <property type="evidence" value="ECO:0007669"/>
    <property type="project" value="InterPro"/>
</dbReference>
<dbReference type="SUPFAM" id="SSF53756">
    <property type="entry name" value="UDP-Glycosyltransferase/glycogen phosphorylase"/>
    <property type="match status" value="1"/>
</dbReference>
<dbReference type="RefSeq" id="WP_005860774.1">
    <property type="nucleotide sequence ID" value="NZ_BQOC01000004.1"/>
</dbReference>
<dbReference type="EMBL" id="QSJN01000012">
    <property type="protein sequence ID" value="RHD72199.1"/>
    <property type="molecule type" value="Genomic_DNA"/>
</dbReference>
<keyword evidence="2" id="KW-0808">Transferase</keyword>
<dbReference type="Gene3D" id="3.40.50.2000">
    <property type="entry name" value="Glycogen Phosphorylase B"/>
    <property type="match status" value="1"/>
</dbReference>
<feature type="domain" description="Glycosyl transferase family 1" evidence="1">
    <location>
        <begin position="198"/>
        <end position="338"/>
    </location>
</feature>
<dbReference type="Proteomes" id="UP000284660">
    <property type="component" value="Unassembled WGS sequence"/>
</dbReference>
<dbReference type="PANTHER" id="PTHR45947">
    <property type="entry name" value="SULFOQUINOVOSYL TRANSFERASE SQD2"/>
    <property type="match status" value="1"/>
</dbReference>
<evidence type="ECO:0000313" key="5">
    <source>
        <dbReference type="Proteomes" id="UP000284660"/>
    </source>
</evidence>
<name>A0A395YUN0_PARDI</name>
<comment type="caution">
    <text evidence="2">The sequence shown here is derived from an EMBL/GenBank/DDBJ whole genome shotgun (WGS) entry which is preliminary data.</text>
</comment>
<dbReference type="EMBL" id="WKLT01000013">
    <property type="protein sequence ID" value="MRY59077.1"/>
    <property type="molecule type" value="Genomic_DNA"/>
</dbReference>
<gene>
    <name evidence="4" type="ORF">DW782_17120</name>
    <name evidence="2" type="ORF">GKD59_14425</name>
    <name evidence="3" type="ORF">GKD70_15105</name>
</gene>